<dbReference type="STRING" id="68775.A0A5C3MA48"/>
<keyword evidence="4" id="KW-1185">Reference proteome</keyword>
<dbReference type="EMBL" id="ML213592">
    <property type="protein sequence ID" value="TFK42299.1"/>
    <property type="molecule type" value="Genomic_DNA"/>
</dbReference>
<evidence type="ECO:0000313" key="4">
    <source>
        <dbReference type="Proteomes" id="UP000308652"/>
    </source>
</evidence>
<keyword evidence="2" id="KW-0732">Signal</keyword>
<feature type="compositionally biased region" description="Polar residues" evidence="1">
    <location>
        <begin position="74"/>
        <end position="110"/>
    </location>
</feature>
<proteinExistence type="predicted"/>
<protein>
    <submittedName>
        <fullName evidence="3">Uncharacterized protein</fullName>
    </submittedName>
</protein>
<feature type="signal peptide" evidence="2">
    <location>
        <begin position="1"/>
        <end position="18"/>
    </location>
</feature>
<sequence length="428" mass="42961">MRTTIALLPFTFALLAAASPLGNHENFRRHTGVPHLSRRFILQSRVDAPPACVAAASANVTAPDLSGIAAPLANTTSTDNTTVADNSTVVDPSITADNSTLPADNSTLPADNSTLADNSTSTDNSTTTRRSLSARIEQFDLPDMALKWQDLCLQSGGDIITNDPCVFLAGLGGINALLADADTCAQQDIADAMITFAKSKGVTNSKALIAQAIAFRKHPRSAVDILGVVPGTLYCQKAPVNPELSGVVNAQLDGVTPGLYGSPSIPIVPFGSDGTCPFGTIADVSSCSCVDSSAAVGAANSTAANSTDTSTDASTDSTDTSTADAADSTDATATDASDATATDASDATATDASDATATDTTDATATDSAAASDATDATDSSTDSTDTSTDSVTPPAATEAAAATTTAKSSGPNFQPSDIDGDVNDTEG</sequence>
<feature type="compositionally biased region" description="Acidic residues" evidence="1">
    <location>
        <begin position="419"/>
        <end position="428"/>
    </location>
</feature>
<evidence type="ECO:0000313" key="3">
    <source>
        <dbReference type="EMBL" id="TFK42299.1"/>
    </source>
</evidence>
<dbReference type="Proteomes" id="UP000308652">
    <property type="component" value="Unassembled WGS sequence"/>
</dbReference>
<evidence type="ECO:0000256" key="2">
    <source>
        <dbReference type="SAM" id="SignalP"/>
    </source>
</evidence>
<accession>A0A5C3MA48</accession>
<dbReference type="AlphaFoldDB" id="A0A5C3MA48"/>
<name>A0A5C3MA48_9AGAR</name>
<feature type="region of interest" description="Disordered" evidence="1">
    <location>
        <begin position="300"/>
        <end position="428"/>
    </location>
</feature>
<feature type="chain" id="PRO_5022839602" evidence="2">
    <location>
        <begin position="19"/>
        <end position="428"/>
    </location>
</feature>
<feature type="region of interest" description="Disordered" evidence="1">
    <location>
        <begin position="74"/>
        <end position="129"/>
    </location>
</feature>
<gene>
    <name evidence="3" type="ORF">BDQ12DRAFT_662574</name>
</gene>
<feature type="compositionally biased region" description="Low complexity" evidence="1">
    <location>
        <begin position="300"/>
        <end position="407"/>
    </location>
</feature>
<feature type="compositionally biased region" description="Low complexity" evidence="1">
    <location>
        <begin position="111"/>
        <end position="129"/>
    </location>
</feature>
<dbReference type="OrthoDB" id="2797250at2759"/>
<organism evidence="3 4">
    <name type="scientific">Crucibulum laeve</name>
    <dbReference type="NCBI Taxonomy" id="68775"/>
    <lineage>
        <taxon>Eukaryota</taxon>
        <taxon>Fungi</taxon>
        <taxon>Dikarya</taxon>
        <taxon>Basidiomycota</taxon>
        <taxon>Agaricomycotina</taxon>
        <taxon>Agaricomycetes</taxon>
        <taxon>Agaricomycetidae</taxon>
        <taxon>Agaricales</taxon>
        <taxon>Agaricineae</taxon>
        <taxon>Nidulariaceae</taxon>
        <taxon>Crucibulum</taxon>
    </lineage>
</organism>
<evidence type="ECO:0000256" key="1">
    <source>
        <dbReference type="SAM" id="MobiDB-lite"/>
    </source>
</evidence>
<reference evidence="3 4" key="1">
    <citation type="journal article" date="2019" name="Nat. Ecol. Evol.">
        <title>Megaphylogeny resolves global patterns of mushroom evolution.</title>
        <authorList>
            <person name="Varga T."/>
            <person name="Krizsan K."/>
            <person name="Foldi C."/>
            <person name="Dima B."/>
            <person name="Sanchez-Garcia M."/>
            <person name="Sanchez-Ramirez S."/>
            <person name="Szollosi G.J."/>
            <person name="Szarkandi J.G."/>
            <person name="Papp V."/>
            <person name="Albert L."/>
            <person name="Andreopoulos W."/>
            <person name="Angelini C."/>
            <person name="Antonin V."/>
            <person name="Barry K.W."/>
            <person name="Bougher N.L."/>
            <person name="Buchanan P."/>
            <person name="Buyck B."/>
            <person name="Bense V."/>
            <person name="Catcheside P."/>
            <person name="Chovatia M."/>
            <person name="Cooper J."/>
            <person name="Damon W."/>
            <person name="Desjardin D."/>
            <person name="Finy P."/>
            <person name="Geml J."/>
            <person name="Haridas S."/>
            <person name="Hughes K."/>
            <person name="Justo A."/>
            <person name="Karasinski D."/>
            <person name="Kautmanova I."/>
            <person name="Kiss B."/>
            <person name="Kocsube S."/>
            <person name="Kotiranta H."/>
            <person name="LaButti K.M."/>
            <person name="Lechner B.E."/>
            <person name="Liimatainen K."/>
            <person name="Lipzen A."/>
            <person name="Lukacs Z."/>
            <person name="Mihaltcheva S."/>
            <person name="Morgado L.N."/>
            <person name="Niskanen T."/>
            <person name="Noordeloos M.E."/>
            <person name="Ohm R.A."/>
            <person name="Ortiz-Santana B."/>
            <person name="Ovrebo C."/>
            <person name="Racz N."/>
            <person name="Riley R."/>
            <person name="Savchenko A."/>
            <person name="Shiryaev A."/>
            <person name="Soop K."/>
            <person name="Spirin V."/>
            <person name="Szebenyi C."/>
            <person name="Tomsovsky M."/>
            <person name="Tulloss R.E."/>
            <person name="Uehling J."/>
            <person name="Grigoriev I.V."/>
            <person name="Vagvolgyi C."/>
            <person name="Papp T."/>
            <person name="Martin F.M."/>
            <person name="Miettinen O."/>
            <person name="Hibbett D.S."/>
            <person name="Nagy L.G."/>
        </authorList>
    </citation>
    <scope>NUCLEOTIDE SEQUENCE [LARGE SCALE GENOMIC DNA]</scope>
    <source>
        <strain evidence="3 4">CBS 166.37</strain>
    </source>
</reference>